<dbReference type="OrthoDB" id="290254at2"/>
<organism evidence="3 4">
    <name type="scientific">Rubripirellula tenax</name>
    <dbReference type="NCBI Taxonomy" id="2528015"/>
    <lineage>
        <taxon>Bacteria</taxon>
        <taxon>Pseudomonadati</taxon>
        <taxon>Planctomycetota</taxon>
        <taxon>Planctomycetia</taxon>
        <taxon>Pirellulales</taxon>
        <taxon>Pirellulaceae</taxon>
        <taxon>Rubripirellula</taxon>
    </lineage>
</organism>
<feature type="transmembrane region" description="Helical" evidence="1">
    <location>
        <begin position="21"/>
        <end position="41"/>
    </location>
</feature>
<evidence type="ECO:0000259" key="2">
    <source>
        <dbReference type="Pfam" id="PF07811"/>
    </source>
</evidence>
<dbReference type="AlphaFoldDB" id="A0A5C6FGF7"/>
<dbReference type="RefSeq" id="WP_146453469.1">
    <property type="nucleotide sequence ID" value="NZ_SJPW01000001.1"/>
</dbReference>
<dbReference type="InterPro" id="IPR012495">
    <property type="entry name" value="TadE-like_dom"/>
</dbReference>
<reference evidence="3 4" key="1">
    <citation type="submission" date="2019-02" db="EMBL/GenBank/DDBJ databases">
        <title>Deep-cultivation of Planctomycetes and their phenomic and genomic characterization uncovers novel biology.</title>
        <authorList>
            <person name="Wiegand S."/>
            <person name="Jogler M."/>
            <person name="Boedeker C."/>
            <person name="Pinto D."/>
            <person name="Vollmers J."/>
            <person name="Rivas-Marin E."/>
            <person name="Kohn T."/>
            <person name="Peeters S.H."/>
            <person name="Heuer A."/>
            <person name="Rast P."/>
            <person name="Oberbeckmann S."/>
            <person name="Bunk B."/>
            <person name="Jeske O."/>
            <person name="Meyerdierks A."/>
            <person name="Storesund J.E."/>
            <person name="Kallscheuer N."/>
            <person name="Luecker S."/>
            <person name="Lage O.M."/>
            <person name="Pohl T."/>
            <person name="Merkel B.J."/>
            <person name="Hornburger P."/>
            <person name="Mueller R.-W."/>
            <person name="Bruemmer F."/>
            <person name="Labrenz M."/>
            <person name="Spormann A.M."/>
            <person name="Op Den Camp H."/>
            <person name="Overmann J."/>
            <person name="Amann R."/>
            <person name="Jetten M.S.M."/>
            <person name="Mascher T."/>
            <person name="Medema M.H."/>
            <person name="Devos D.P."/>
            <person name="Kaster A.-K."/>
            <person name="Ovreas L."/>
            <person name="Rohde M."/>
            <person name="Galperin M.Y."/>
            <person name="Jogler C."/>
        </authorList>
    </citation>
    <scope>NUCLEOTIDE SEQUENCE [LARGE SCALE GENOMIC DNA]</scope>
    <source>
        <strain evidence="3 4">Poly51</strain>
    </source>
</reference>
<keyword evidence="1" id="KW-0472">Membrane</keyword>
<accession>A0A5C6FGF7</accession>
<dbReference type="Proteomes" id="UP000318288">
    <property type="component" value="Unassembled WGS sequence"/>
</dbReference>
<evidence type="ECO:0000313" key="4">
    <source>
        <dbReference type="Proteomes" id="UP000318288"/>
    </source>
</evidence>
<comment type="caution">
    <text evidence="3">The sequence shown here is derived from an EMBL/GenBank/DDBJ whole genome shotgun (WGS) entry which is preliminary data.</text>
</comment>
<feature type="domain" description="TadE-like" evidence="2">
    <location>
        <begin position="23"/>
        <end position="65"/>
    </location>
</feature>
<keyword evidence="1" id="KW-1133">Transmembrane helix</keyword>
<keyword evidence="1" id="KW-0812">Transmembrane</keyword>
<evidence type="ECO:0000313" key="3">
    <source>
        <dbReference type="EMBL" id="TWU59910.1"/>
    </source>
</evidence>
<gene>
    <name evidence="3" type="ORF">Poly51_01830</name>
</gene>
<evidence type="ECO:0000256" key="1">
    <source>
        <dbReference type="SAM" id="Phobius"/>
    </source>
</evidence>
<protein>
    <submittedName>
        <fullName evidence="3">TadE-like protein</fullName>
    </submittedName>
</protein>
<proteinExistence type="predicted"/>
<sequence length="148" mass="16373">MNLPSPHQRRTRRRRRSGESRLGASAVEFAIVANILLLIILTCMEFARMNMVRNLAQDAAYFAARHAIVPGANAAEAEGEANRIMGSLLSNGYQVDVSEIDVDSTDVTVTVTVDLGEVALFAPFFLPTSDISSTVRMRTERYDGFYEQ</sequence>
<dbReference type="EMBL" id="SJPW01000001">
    <property type="protein sequence ID" value="TWU59910.1"/>
    <property type="molecule type" value="Genomic_DNA"/>
</dbReference>
<dbReference type="Pfam" id="PF07811">
    <property type="entry name" value="TadE"/>
    <property type="match status" value="1"/>
</dbReference>
<name>A0A5C6FGF7_9BACT</name>
<keyword evidence="4" id="KW-1185">Reference proteome</keyword>